<dbReference type="Proteomes" id="UP000005741">
    <property type="component" value="Chromosome"/>
</dbReference>
<dbReference type="InParanoid" id="H1Z3T4"/>
<evidence type="ECO:0000313" key="3">
    <source>
        <dbReference type="Proteomes" id="UP000005741"/>
    </source>
</evidence>
<dbReference type="EMBL" id="CM001436">
    <property type="protein sequence ID" value="EHQ36556.1"/>
    <property type="molecule type" value="Genomic_DNA"/>
</dbReference>
<dbReference type="HOGENOM" id="CLU_992517_0_0_2"/>
<feature type="transmembrane region" description="Helical" evidence="1">
    <location>
        <begin position="128"/>
        <end position="147"/>
    </location>
</feature>
<feature type="transmembrane region" description="Helical" evidence="1">
    <location>
        <begin position="153"/>
        <end position="171"/>
    </location>
</feature>
<name>H1Z3T4_9EURY</name>
<keyword evidence="3" id="KW-1185">Reference proteome</keyword>
<dbReference type="RefSeq" id="WP_004078946.1">
    <property type="nucleotide sequence ID" value="NZ_CM001436.1"/>
</dbReference>
<dbReference type="STRING" id="937775.Metlim_2511"/>
<protein>
    <submittedName>
        <fullName evidence="2">Uncharacterized protein</fullName>
    </submittedName>
</protein>
<keyword evidence="1" id="KW-1133">Transmembrane helix</keyword>
<accession>H1Z3T4</accession>
<keyword evidence="1" id="KW-0812">Transmembrane</keyword>
<gene>
    <name evidence="2" type="ORF">Metlim_2511</name>
</gene>
<evidence type="ECO:0000256" key="1">
    <source>
        <dbReference type="SAM" id="Phobius"/>
    </source>
</evidence>
<keyword evidence="1" id="KW-0472">Membrane</keyword>
<sequence length="248" mass="28981">MNKSDKKGEFAESMKKFIQRVYPEYGPELVDPHLCCINRFEEMLLRLDEIYDNRERYNLHWALHEAGETFKSLMDEAGTDISQSLQKHYTQEERERLKELTSKMDWVAREKEFAISRRTEYFNTISNLLTRVDIIISVALIVIISEISHLGNTIFGSVILVLIFTGIVAFLKVTFDRFFIIPWIARLGWKKYLNEVEATRQILVDVEAVNVVVIAAIKDEKTPEVTYKLIERGTREISLISDHIFFPD</sequence>
<proteinExistence type="predicted"/>
<evidence type="ECO:0000313" key="2">
    <source>
        <dbReference type="EMBL" id="EHQ36556.1"/>
    </source>
</evidence>
<reference evidence="2 3" key="1">
    <citation type="submission" date="2011-10" db="EMBL/GenBank/DDBJ databases">
        <title>The Improved High-Quality Draft genome of Methanoplanus limicola DSM 2279.</title>
        <authorList>
            <consortium name="US DOE Joint Genome Institute (JGI-PGF)"/>
            <person name="Lucas S."/>
            <person name="Copeland A."/>
            <person name="Lapidus A."/>
            <person name="Glavina del Rio T."/>
            <person name="Dalin E."/>
            <person name="Tice H."/>
            <person name="Bruce D."/>
            <person name="Goodwin L."/>
            <person name="Pitluck S."/>
            <person name="Peters L."/>
            <person name="Mikhailova N."/>
            <person name="Lu M."/>
            <person name="Kyrpides N."/>
            <person name="Mavromatis K."/>
            <person name="Ivanova N."/>
            <person name="Markowitz V."/>
            <person name="Cheng J.-F."/>
            <person name="Hugenholtz P."/>
            <person name="Woyke T."/>
            <person name="Wu D."/>
            <person name="Wirth R."/>
            <person name="Brambilla E.-M."/>
            <person name="Klenk H.-P."/>
            <person name="Eisen J.A."/>
        </authorList>
    </citation>
    <scope>NUCLEOTIDE SEQUENCE [LARGE SCALE GENOMIC DNA]</scope>
    <source>
        <strain evidence="2 3">DSM 2279</strain>
    </source>
</reference>
<dbReference type="AlphaFoldDB" id="H1Z3T4"/>
<organism evidence="2 3">
    <name type="scientific">Methanoplanus limicola DSM 2279</name>
    <dbReference type="NCBI Taxonomy" id="937775"/>
    <lineage>
        <taxon>Archaea</taxon>
        <taxon>Methanobacteriati</taxon>
        <taxon>Methanobacteriota</taxon>
        <taxon>Stenosarchaea group</taxon>
        <taxon>Methanomicrobia</taxon>
        <taxon>Methanomicrobiales</taxon>
        <taxon>Methanomicrobiaceae</taxon>
        <taxon>Methanoplanus</taxon>
    </lineage>
</organism>